<evidence type="ECO:0000256" key="1">
    <source>
        <dbReference type="ARBA" id="ARBA00010617"/>
    </source>
</evidence>
<proteinExistence type="inferred from homology"/>
<dbReference type="InterPro" id="IPR050121">
    <property type="entry name" value="Cytochrome_P450_monoxygenase"/>
</dbReference>
<dbReference type="Proteomes" id="UP001305779">
    <property type="component" value="Unassembled WGS sequence"/>
</dbReference>
<evidence type="ECO:0000313" key="4">
    <source>
        <dbReference type="Proteomes" id="UP001305779"/>
    </source>
</evidence>
<gene>
    <name evidence="3" type="ORF">PRZ48_006021</name>
</gene>
<dbReference type="CDD" id="cd11058">
    <property type="entry name" value="CYP60B-like"/>
    <property type="match status" value="1"/>
</dbReference>
<keyword evidence="2" id="KW-0472">Membrane</keyword>
<dbReference type="PANTHER" id="PTHR24305">
    <property type="entry name" value="CYTOCHROME P450"/>
    <property type="match status" value="1"/>
</dbReference>
<feature type="transmembrane region" description="Helical" evidence="2">
    <location>
        <begin position="20"/>
        <end position="39"/>
    </location>
</feature>
<accession>A0ABR0EM97</accession>
<comment type="caution">
    <text evidence="3">The sequence shown here is derived from an EMBL/GenBank/DDBJ whole genome shotgun (WGS) entry which is preliminary data.</text>
</comment>
<keyword evidence="2" id="KW-1133">Transmembrane helix</keyword>
<evidence type="ECO:0000313" key="3">
    <source>
        <dbReference type="EMBL" id="KAK4502595.1"/>
    </source>
</evidence>
<dbReference type="PRINTS" id="PR00463">
    <property type="entry name" value="EP450I"/>
</dbReference>
<dbReference type="InterPro" id="IPR036396">
    <property type="entry name" value="Cyt_P450_sf"/>
</dbReference>
<dbReference type="PRINTS" id="PR00385">
    <property type="entry name" value="P450"/>
</dbReference>
<dbReference type="Gene3D" id="1.10.630.10">
    <property type="entry name" value="Cytochrome P450"/>
    <property type="match status" value="1"/>
</dbReference>
<keyword evidence="2" id="KW-0812">Transmembrane</keyword>
<organism evidence="3 4">
    <name type="scientific">Zasmidium cellare</name>
    <name type="common">Wine cellar mold</name>
    <name type="synonym">Racodium cellare</name>
    <dbReference type="NCBI Taxonomy" id="395010"/>
    <lineage>
        <taxon>Eukaryota</taxon>
        <taxon>Fungi</taxon>
        <taxon>Dikarya</taxon>
        <taxon>Ascomycota</taxon>
        <taxon>Pezizomycotina</taxon>
        <taxon>Dothideomycetes</taxon>
        <taxon>Dothideomycetidae</taxon>
        <taxon>Mycosphaerellales</taxon>
        <taxon>Mycosphaerellaceae</taxon>
        <taxon>Zasmidium</taxon>
    </lineage>
</organism>
<evidence type="ECO:0000256" key="2">
    <source>
        <dbReference type="SAM" id="Phobius"/>
    </source>
</evidence>
<dbReference type="PANTHER" id="PTHR24305:SF166">
    <property type="entry name" value="CYTOCHROME P450 12A4, MITOCHONDRIAL-RELATED"/>
    <property type="match status" value="1"/>
</dbReference>
<keyword evidence="4" id="KW-1185">Reference proteome</keyword>
<protein>
    <recommendedName>
        <fullName evidence="5">Cytochrome P450</fullName>
    </recommendedName>
</protein>
<dbReference type="InterPro" id="IPR002401">
    <property type="entry name" value="Cyt_P450_E_grp-I"/>
</dbReference>
<sequence length="502" mass="56722">MAILPSSLQALPLPNVLQSIAILSTLLILIPLLILLYNLTLHPLATYPGPLTHRSSRLSWVLALQRGTLHADLLALHNTYGPIVRVAPNELSYTDPQAWKDIYLNPRIARADLWFRKQDPKEPYSIMGANEEAHARFKRAFMGGFSEMAVRECSVTMEGYVSKMMGMLRQQEVVDLVQWLNMVTFDVSGDLSFGSSFGSTVAGKPHEWVEISNSFGVGIALMASLNHYHLGLMKLLKRVIPARTRERMLWHKQLTHEKVGERLRMEGTRRDFVQCVLDYNRERSTQEKGRVCTPEEIELNMSVLVFAGSETTSTALASTLWYLLRDREWLDRVVQEVRQTFSQEEDIQMVTTSKMPILNAVISEGMRLGPPSAISVPRIVGKGGEVVCGKRVPEGTLLAMNQYAVFRSASNFPSPHTFDPSRFMGEAAEKSSASFYPFLLGRHGCIGEKFAWAEMRVILARLFFNFDVSLTDTSSSTIKDWGEQKTFIFWQKEQLEVKLKAV</sequence>
<evidence type="ECO:0008006" key="5">
    <source>
        <dbReference type="Google" id="ProtNLM"/>
    </source>
</evidence>
<dbReference type="Pfam" id="PF00067">
    <property type="entry name" value="p450"/>
    <property type="match status" value="1"/>
</dbReference>
<dbReference type="SUPFAM" id="SSF48264">
    <property type="entry name" value="Cytochrome P450"/>
    <property type="match status" value="1"/>
</dbReference>
<comment type="similarity">
    <text evidence="1">Belongs to the cytochrome P450 family.</text>
</comment>
<dbReference type="InterPro" id="IPR001128">
    <property type="entry name" value="Cyt_P450"/>
</dbReference>
<name>A0ABR0EM97_ZASCE</name>
<dbReference type="EMBL" id="JAXOVC010000004">
    <property type="protein sequence ID" value="KAK4502595.1"/>
    <property type="molecule type" value="Genomic_DNA"/>
</dbReference>
<reference evidence="3 4" key="1">
    <citation type="journal article" date="2023" name="G3 (Bethesda)">
        <title>A chromosome-level genome assembly of Zasmidium syzygii isolated from banana leaves.</title>
        <authorList>
            <person name="van Westerhoven A.C."/>
            <person name="Mehrabi R."/>
            <person name="Talebi R."/>
            <person name="Steentjes M.B.F."/>
            <person name="Corcolon B."/>
            <person name="Chong P.A."/>
            <person name="Kema G.H.J."/>
            <person name="Seidl M.F."/>
        </authorList>
    </citation>
    <scope>NUCLEOTIDE SEQUENCE [LARGE SCALE GENOMIC DNA]</scope>
    <source>
        <strain evidence="3 4">P124</strain>
    </source>
</reference>